<feature type="non-terminal residue" evidence="1">
    <location>
        <position position="50"/>
    </location>
</feature>
<organism evidence="1">
    <name type="scientific">Arion vulgaris</name>
    <dbReference type="NCBI Taxonomy" id="1028688"/>
    <lineage>
        <taxon>Eukaryota</taxon>
        <taxon>Metazoa</taxon>
        <taxon>Spiralia</taxon>
        <taxon>Lophotrochozoa</taxon>
        <taxon>Mollusca</taxon>
        <taxon>Gastropoda</taxon>
        <taxon>Heterobranchia</taxon>
        <taxon>Euthyneura</taxon>
        <taxon>Panpulmonata</taxon>
        <taxon>Eupulmonata</taxon>
        <taxon>Stylommatophora</taxon>
        <taxon>Helicina</taxon>
        <taxon>Arionoidea</taxon>
        <taxon>Arionidae</taxon>
        <taxon>Arion</taxon>
    </lineage>
</organism>
<proteinExistence type="predicted"/>
<reference evidence="1" key="1">
    <citation type="submission" date="2014-12" db="EMBL/GenBank/DDBJ databases">
        <title>Insight into the proteome of Arion vulgaris.</title>
        <authorList>
            <person name="Aradska J."/>
            <person name="Bulat T."/>
            <person name="Smidak R."/>
            <person name="Sarate P."/>
            <person name="Gangsoo J."/>
            <person name="Sialana F."/>
            <person name="Bilban M."/>
            <person name="Lubec G."/>
        </authorList>
    </citation>
    <scope>NUCLEOTIDE SEQUENCE</scope>
    <source>
        <tissue evidence="1">Skin</tissue>
    </source>
</reference>
<sequence>MLNLGHHVTTTNKFTTGHSINCISGKALRSKGGRIDIDHRPHRGQMVNEK</sequence>
<dbReference type="EMBL" id="HACG01032996">
    <property type="protein sequence ID" value="CEK79861.1"/>
    <property type="molecule type" value="Transcribed_RNA"/>
</dbReference>
<protein>
    <submittedName>
        <fullName evidence="1">Uncharacterized protein</fullName>
    </submittedName>
</protein>
<name>A0A0B7AIF1_9EUPU</name>
<evidence type="ECO:0000313" key="1">
    <source>
        <dbReference type="EMBL" id="CEK79861.1"/>
    </source>
</evidence>
<gene>
    <name evidence="1" type="primary">ORF117882</name>
</gene>
<accession>A0A0B7AIF1</accession>
<dbReference type="AlphaFoldDB" id="A0A0B7AIF1"/>